<organism evidence="1 2">
    <name type="scientific">Phytophthora palmivora</name>
    <dbReference type="NCBI Taxonomy" id="4796"/>
    <lineage>
        <taxon>Eukaryota</taxon>
        <taxon>Sar</taxon>
        <taxon>Stramenopiles</taxon>
        <taxon>Oomycota</taxon>
        <taxon>Peronosporomycetes</taxon>
        <taxon>Peronosporales</taxon>
        <taxon>Peronosporaceae</taxon>
        <taxon>Phytophthora</taxon>
    </lineage>
</organism>
<gene>
    <name evidence="1" type="ORF">PHPALM_6987</name>
</gene>
<name>A0A2P4YDG1_9STRA</name>
<proteinExistence type="predicted"/>
<reference evidence="1 2" key="1">
    <citation type="journal article" date="2017" name="Genome Biol. Evol.">
        <title>Phytophthora megakarya and P. palmivora, closely related causal agents of cacao black pod rot, underwent increases in genome sizes and gene numbers by different mechanisms.</title>
        <authorList>
            <person name="Ali S.S."/>
            <person name="Shao J."/>
            <person name="Lary D.J."/>
            <person name="Kronmiller B."/>
            <person name="Shen D."/>
            <person name="Strem M.D."/>
            <person name="Amoako-Attah I."/>
            <person name="Akrofi A.Y."/>
            <person name="Begoude B.A."/>
            <person name="Ten Hoopen G.M."/>
            <person name="Coulibaly K."/>
            <person name="Kebe B.I."/>
            <person name="Melnick R.L."/>
            <person name="Guiltinan M.J."/>
            <person name="Tyler B.M."/>
            <person name="Meinhardt L.W."/>
            <person name="Bailey B.A."/>
        </authorList>
    </citation>
    <scope>NUCLEOTIDE SEQUENCE [LARGE SCALE GENOMIC DNA]</scope>
    <source>
        <strain evidence="2">sbr112.9</strain>
    </source>
</reference>
<keyword evidence="2" id="KW-1185">Reference proteome</keyword>
<dbReference type="Proteomes" id="UP000237271">
    <property type="component" value="Unassembled WGS sequence"/>
</dbReference>
<evidence type="ECO:0000313" key="2">
    <source>
        <dbReference type="Proteomes" id="UP000237271"/>
    </source>
</evidence>
<sequence>MLETPIQHVSLKKYYVHTRVAVKMLCECAPQQDWVSPFNDTGEASLKILTEGHHQFSLRYTQPLLKTTALSFVALVFEAFISK</sequence>
<evidence type="ECO:0000313" key="1">
    <source>
        <dbReference type="EMBL" id="POM75852.1"/>
    </source>
</evidence>
<protein>
    <submittedName>
        <fullName evidence="1">Uncharacterized protein</fullName>
    </submittedName>
</protein>
<comment type="caution">
    <text evidence="1">The sequence shown here is derived from an EMBL/GenBank/DDBJ whole genome shotgun (WGS) entry which is preliminary data.</text>
</comment>
<accession>A0A2P4YDG1</accession>
<dbReference type="AlphaFoldDB" id="A0A2P4YDG1"/>
<dbReference type="EMBL" id="NCKW01003630">
    <property type="protein sequence ID" value="POM75852.1"/>
    <property type="molecule type" value="Genomic_DNA"/>
</dbReference>